<protein>
    <submittedName>
        <fullName evidence="4">Outer membrane protein OmpA</fullName>
    </submittedName>
</protein>
<evidence type="ECO:0000259" key="3">
    <source>
        <dbReference type="PROSITE" id="PS51123"/>
    </source>
</evidence>
<dbReference type="STRING" id="226505.SAMN05444394_0292"/>
<accession>A0A1N6D654</accession>
<reference evidence="5" key="1">
    <citation type="submission" date="2016-11" db="EMBL/GenBank/DDBJ databases">
        <authorList>
            <person name="Varghese N."/>
            <person name="Submissions S."/>
        </authorList>
    </citation>
    <scope>NUCLEOTIDE SEQUENCE [LARGE SCALE GENOMIC DNA]</scope>
    <source>
        <strain evidence="5">DSM 15292</strain>
    </source>
</reference>
<sequence length="236" mass="27522">MSKGNTFQEEENPFSLSIGDAMAALLLVFVLILSAILLELEETKEKQNLVITEYKNLKNEIYEKLYEEFKDDLGKWGAELERSNLSFKFNEPDVLFSTNSSVLKTEFKEILSDFFPRYISVLRRDEFIESIEEIRIEGHTSSEWIYNASEDYAYVENMRLSQDRTRSTLNFVLEQITNENARQWTKSLITANGLSSSQLIVNEDGTENKQASRRVEFRVRTDAEKRIDELLKIIDE</sequence>
<dbReference type="Proteomes" id="UP000185221">
    <property type="component" value="Unassembled WGS sequence"/>
</dbReference>
<keyword evidence="2" id="KW-1133">Transmembrane helix</keyword>
<dbReference type="InterPro" id="IPR050330">
    <property type="entry name" value="Bact_OuterMem_StrucFunc"/>
</dbReference>
<organism evidence="4 5">
    <name type="scientific">Algoriphagus halophilus</name>
    <dbReference type="NCBI Taxonomy" id="226505"/>
    <lineage>
        <taxon>Bacteria</taxon>
        <taxon>Pseudomonadati</taxon>
        <taxon>Bacteroidota</taxon>
        <taxon>Cytophagia</taxon>
        <taxon>Cytophagales</taxon>
        <taxon>Cyclobacteriaceae</taxon>
        <taxon>Algoriphagus</taxon>
    </lineage>
</organism>
<feature type="domain" description="OmpA-like" evidence="3">
    <location>
        <begin position="83"/>
        <end position="223"/>
    </location>
</feature>
<keyword evidence="2" id="KW-0812">Transmembrane</keyword>
<dbReference type="GO" id="GO:0016020">
    <property type="term" value="C:membrane"/>
    <property type="evidence" value="ECO:0007669"/>
    <property type="project" value="UniProtKB-UniRule"/>
</dbReference>
<proteinExistence type="predicted"/>
<keyword evidence="5" id="KW-1185">Reference proteome</keyword>
<dbReference type="Gene3D" id="3.30.1330.60">
    <property type="entry name" value="OmpA-like domain"/>
    <property type="match status" value="1"/>
</dbReference>
<dbReference type="OrthoDB" id="9782229at2"/>
<evidence type="ECO:0000256" key="2">
    <source>
        <dbReference type="SAM" id="Phobius"/>
    </source>
</evidence>
<dbReference type="PANTHER" id="PTHR30329">
    <property type="entry name" value="STATOR ELEMENT OF FLAGELLAR MOTOR COMPLEX"/>
    <property type="match status" value="1"/>
</dbReference>
<dbReference type="PANTHER" id="PTHR30329:SF21">
    <property type="entry name" value="LIPOPROTEIN YIAD-RELATED"/>
    <property type="match status" value="1"/>
</dbReference>
<feature type="transmembrane region" description="Helical" evidence="2">
    <location>
        <begin position="21"/>
        <end position="40"/>
    </location>
</feature>
<name>A0A1N6D654_9BACT</name>
<dbReference type="InterPro" id="IPR036737">
    <property type="entry name" value="OmpA-like_sf"/>
</dbReference>
<dbReference type="EMBL" id="FSRC01000001">
    <property type="protein sequence ID" value="SIN66187.1"/>
    <property type="molecule type" value="Genomic_DNA"/>
</dbReference>
<evidence type="ECO:0000256" key="1">
    <source>
        <dbReference type="PROSITE-ProRule" id="PRU00473"/>
    </source>
</evidence>
<evidence type="ECO:0000313" key="5">
    <source>
        <dbReference type="Proteomes" id="UP000185221"/>
    </source>
</evidence>
<keyword evidence="1 2" id="KW-0472">Membrane</keyword>
<dbReference type="AlphaFoldDB" id="A0A1N6D654"/>
<evidence type="ECO:0000313" key="4">
    <source>
        <dbReference type="EMBL" id="SIN66187.1"/>
    </source>
</evidence>
<gene>
    <name evidence="4" type="ORF">SAMN05444394_0292</name>
</gene>
<dbReference type="PROSITE" id="PS51123">
    <property type="entry name" value="OMPA_2"/>
    <property type="match status" value="1"/>
</dbReference>
<dbReference type="InterPro" id="IPR006665">
    <property type="entry name" value="OmpA-like"/>
</dbReference>
<dbReference type="SUPFAM" id="SSF103088">
    <property type="entry name" value="OmpA-like"/>
    <property type="match status" value="1"/>
</dbReference>